<dbReference type="PROSITE" id="PS00674">
    <property type="entry name" value="AAA"/>
    <property type="match status" value="1"/>
</dbReference>
<protein>
    <submittedName>
        <fullName evidence="10">Bromo domain-containing protein</fullName>
    </submittedName>
</protein>
<feature type="compositionally biased region" description="Polar residues" evidence="7">
    <location>
        <begin position="1021"/>
        <end position="1030"/>
    </location>
</feature>
<dbReference type="Gene3D" id="1.10.8.60">
    <property type="match status" value="1"/>
</dbReference>
<accession>A0A914YCH7</accession>
<dbReference type="PROSITE" id="PS00633">
    <property type="entry name" value="BROMODOMAIN_1"/>
    <property type="match status" value="1"/>
</dbReference>
<dbReference type="InterPro" id="IPR003959">
    <property type="entry name" value="ATPase_AAA_core"/>
</dbReference>
<keyword evidence="9" id="KW-1185">Reference proteome</keyword>
<dbReference type="Pfam" id="PF00439">
    <property type="entry name" value="Bromodomain"/>
    <property type="match status" value="1"/>
</dbReference>
<evidence type="ECO:0000256" key="4">
    <source>
        <dbReference type="ARBA" id="ARBA00023117"/>
    </source>
</evidence>
<dbReference type="InterPro" id="IPR003593">
    <property type="entry name" value="AAA+_ATPase"/>
</dbReference>
<dbReference type="InterPro" id="IPR018359">
    <property type="entry name" value="Bromodomain_CS"/>
</dbReference>
<evidence type="ECO:0000256" key="1">
    <source>
        <dbReference type="ARBA" id="ARBA00006914"/>
    </source>
</evidence>
<dbReference type="Gene3D" id="3.40.50.300">
    <property type="entry name" value="P-loop containing nucleotide triphosphate hydrolases"/>
    <property type="match status" value="1"/>
</dbReference>
<proteinExistence type="inferred from homology"/>
<dbReference type="GO" id="GO:0006337">
    <property type="term" value="P:nucleosome disassembly"/>
    <property type="evidence" value="ECO:0007669"/>
    <property type="project" value="TreeGrafter"/>
</dbReference>
<evidence type="ECO:0000313" key="10">
    <source>
        <dbReference type="WBParaSite" id="PSU_v2.g15172.t1"/>
    </source>
</evidence>
<dbReference type="SUPFAM" id="SSF47370">
    <property type="entry name" value="Bromodomain"/>
    <property type="match status" value="1"/>
</dbReference>
<keyword evidence="3" id="KW-0067">ATP-binding</keyword>
<dbReference type="GO" id="GO:0006334">
    <property type="term" value="P:nucleosome assembly"/>
    <property type="evidence" value="ECO:0007669"/>
    <property type="project" value="TreeGrafter"/>
</dbReference>
<dbReference type="GO" id="GO:0005634">
    <property type="term" value="C:nucleus"/>
    <property type="evidence" value="ECO:0007669"/>
    <property type="project" value="TreeGrafter"/>
</dbReference>
<keyword evidence="6" id="KW-0175">Coiled coil</keyword>
<feature type="compositionally biased region" description="Basic residues" evidence="7">
    <location>
        <begin position="157"/>
        <end position="166"/>
    </location>
</feature>
<dbReference type="FunFam" id="3.40.50.300:FF:000061">
    <property type="entry name" value="ATPase family, AAA domain-containing 2"/>
    <property type="match status" value="1"/>
</dbReference>
<feature type="coiled-coil region" evidence="6">
    <location>
        <begin position="961"/>
        <end position="988"/>
    </location>
</feature>
<evidence type="ECO:0000313" key="9">
    <source>
        <dbReference type="Proteomes" id="UP000887577"/>
    </source>
</evidence>
<dbReference type="InterPro" id="IPR041569">
    <property type="entry name" value="AAA_lid_3"/>
</dbReference>
<comment type="similarity">
    <text evidence="1">Belongs to the AAA ATPase family.</text>
</comment>
<evidence type="ECO:0000256" key="5">
    <source>
        <dbReference type="PROSITE-ProRule" id="PRU00035"/>
    </source>
</evidence>
<dbReference type="SUPFAM" id="SSF52540">
    <property type="entry name" value="P-loop containing nucleoside triphosphate hydrolases"/>
    <property type="match status" value="2"/>
</dbReference>
<feature type="compositionally biased region" description="Basic and acidic residues" evidence="7">
    <location>
        <begin position="201"/>
        <end position="213"/>
    </location>
</feature>
<dbReference type="GO" id="GO:0042393">
    <property type="term" value="F:histone binding"/>
    <property type="evidence" value="ECO:0007669"/>
    <property type="project" value="TreeGrafter"/>
</dbReference>
<dbReference type="Gene3D" id="1.20.920.10">
    <property type="entry name" value="Bromodomain-like"/>
    <property type="match status" value="1"/>
</dbReference>
<feature type="compositionally biased region" description="Polar residues" evidence="7">
    <location>
        <begin position="1041"/>
        <end position="1051"/>
    </location>
</feature>
<feature type="compositionally biased region" description="Polar residues" evidence="7">
    <location>
        <begin position="12"/>
        <end position="33"/>
    </location>
</feature>
<dbReference type="GO" id="GO:0016887">
    <property type="term" value="F:ATP hydrolysis activity"/>
    <property type="evidence" value="ECO:0007669"/>
    <property type="project" value="InterPro"/>
</dbReference>
<dbReference type="SMART" id="SM00297">
    <property type="entry name" value="BROMO"/>
    <property type="match status" value="1"/>
</dbReference>
<dbReference type="AlphaFoldDB" id="A0A914YCH7"/>
<dbReference type="PROSITE" id="PS50014">
    <property type="entry name" value="BROMODOMAIN_2"/>
    <property type="match status" value="1"/>
</dbReference>
<dbReference type="GO" id="GO:0003682">
    <property type="term" value="F:chromatin binding"/>
    <property type="evidence" value="ECO:0007669"/>
    <property type="project" value="TreeGrafter"/>
</dbReference>
<evidence type="ECO:0000256" key="2">
    <source>
        <dbReference type="ARBA" id="ARBA00022741"/>
    </source>
</evidence>
<feature type="region of interest" description="Disordered" evidence="7">
    <location>
        <begin position="1015"/>
        <end position="1059"/>
    </location>
</feature>
<evidence type="ECO:0000259" key="8">
    <source>
        <dbReference type="PROSITE" id="PS50014"/>
    </source>
</evidence>
<dbReference type="GO" id="GO:0005524">
    <property type="term" value="F:ATP binding"/>
    <property type="evidence" value="ECO:0007669"/>
    <property type="project" value="UniProtKB-KW"/>
</dbReference>
<keyword evidence="4 5" id="KW-0103">Bromodomain</keyword>
<name>A0A914YCH7_9BILA</name>
<dbReference type="InterPro" id="IPR045199">
    <property type="entry name" value="ATAD2-like"/>
</dbReference>
<evidence type="ECO:0000256" key="7">
    <source>
        <dbReference type="SAM" id="MobiDB-lite"/>
    </source>
</evidence>
<dbReference type="SMART" id="SM00382">
    <property type="entry name" value="AAA"/>
    <property type="match status" value="1"/>
</dbReference>
<feature type="compositionally biased region" description="Basic residues" evidence="7">
    <location>
        <begin position="1"/>
        <end position="11"/>
    </location>
</feature>
<dbReference type="Pfam" id="PF00004">
    <property type="entry name" value="AAA"/>
    <property type="match status" value="1"/>
</dbReference>
<dbReference type="InterPro" id="IPR027417">
    <property type="entry name" value="P-loop_NTPase"/>
</dbReference>
<feature type="domain" description="Bromo" evidence="8">
    <location>
        <begin position="869"/>
        <end position="931"/>
    </location>
</feature>
<organism evidence="9 10">
    <name type="scientific">Panagrolaimus superbus</name>
    <dbReference type="NCBI Taxonomy" id="310955"/>
    <lineage>
        <taxon>Eukaryota</taxon>
        <taxon>Metazoa</taxon>
        <taxon>Ecdysozoa</taxon>
        <taxon>Nematoda</taxon>
        <taxon>Chromadorea</taxon>
        <taxon>Rhabditida</taxon>
        <taxon>Tylenchina</taxon>
        <taxon>Panagrolaimomorpha</taxon>
        <taxon>Panagrolaimoidea</taxon>
        <taxon>Panagrolaimidae</taxon>
        <taxon>Panagrolaimus</taxon>
    </lineage>
</organism>
<feature type="region of interest" description="Disordered" evidence="7">
    <location>
        <begin position="1"/>
        <end position="273"/>
    </location>
</feature>
<keyword evidence="2" id="KW-0547">Nucleotide-binding</keyword>
<dbReference type="PANTHER" id="PTHR23069">
    <property type="entry name" value="AAA DOMAIN-CONTAINING"/>
    <property type="match status" value="1"/>
</dbReference>
<feature type="compositionally biased region" description="Acidic residues" evidence="7">
    <location>
        <begin position="175"/>
        <end position="191"/>
    </location>
</feature>
<dbReference type="InterPro" id="IPR036427">
    <property type="entry name" value="Bromodomain-like_sf"/>
</dbReference>
<dbReference type="WBParaSite" id="PSU_v2.g15172.t1">
    <property type="protein sequence ID" value="PSU_v2.g15172.t1"/>
    <property type="gene ID" value="PSU_v2.g15172"/>
</dbReference>
<dbReference type="Proteomes" id="UP000887577">
    <property type="component" value="Unplaced"/>
</dbReference>
<sequence length="1151" mass="131757">MGRPRSTRNRHSVYQSLNENQLSTRLEEFSSSPKKVRNRKHTPETDSYQHSYSLRRGRATEYVDEGVNYSDEEEDDSLTPLRQKTAKRRKIQSEDDDDEFVEDKMKKSEPDDEEDDIQVELKPTPRRSTRFVKNNDELDCTERPLTDEKENEDVSISRKRGRRGRPRTVTIESNLNDEEEDGKEDLDEESQESTAEPRQYQLREKRTPVDRLSSHVGRPIRKAAPSMFSRQRFVNNGNRRNLREKRKRRYSSSSTSSSDEELTNAKRDAKDEAKFQRRIVRSMNQSRQNLLPINMTDKDLSGSKHLIKERLRQVGQVSGNSCTDIDPMGIDKSVGFDQVGGLTSHLQSLKETVLFPLIYPELFEKFKITPPKGILFYGPPGTGKTLIARALANECSQGDRKVAFFMRKGADCLSKWIGESERQLRLLFDQAYAMKPSIIFFDEIDGLAPVRSSRQDQIHSSIVSTLLALMDGLDARGEVVVIGATNRLDSIDPALRRPGRFDRELRFSLPDKTARRAILDIHTKAWNEENRPNEKEMELLANKTSGYCGADLRSLCTEAVLVAIRSKFPHIYLTNDKLAVNPNHIKINHDHFVTAMSVSKQLNPRLGCLMDIVIEQIFEKHIPVGYLNPQSIDNIYKTDLEKVVRALEIPPSVAASRFLIYGHGNQGQTHYFLPVIANRLDHLVMHSISCVTLFSSVNPEESLNQILHSAIRSTSNGTPTVLLLPDIDVLKDSLPSGCWNMLLSRLESFVGFTSLIQIATLRQNYDTCSDDIKQLFGSSNCVEILPPSKIQREEYFRDIVSRSLIEPVKFNADDYPEIPKAVASQPIRVLSAAELKIVEEKYENALRHFRIFLRDLLSKLIRDRRFNIFNSPVDIEEAEDYYDIIKNPLSLTEMMTKLNRNEYKNKQEFVDDILLIRHNAVEYNPETDMKGRLIRNNAFALLDITEALFEEELDDDFVVKLEEMKKMIDEAKNAKEKSASQIIQLQRRTRQSILNGFKEGENLEKEVEIVENAEEKEPVNNIENASSPKVQNEEIEENKNADPNNEASNDVPSVKSDTLPEVNTNTETLMELDSPELIGTSEKPVDSVFIIDKEEIEKVIFTAVDRTNNWSIPQLESLGAALTQRIERYTSLFDRTTLPLKLEQLVNNFVP</sequence>
<dbReference type="Pfam" id="PF17862">
    <property type="entry name" value="AAA_lid_3"/>
    <property type="match status" value="1"/>
</dbReference>
<reference evidence="10" key="1">
    <citation type="submission" date="2022-11" db="UniProtKB">
        <authorList>
            <consortium name="WormBaseParasite"/>
        </authorList>
    </citation>
    <scope>IDENTIFICATION</scope>
</reference>
<dbReference type="InterPro" id="IPR003960">
    <property type="entry name" value="ATPase_AAA_CS"/>
</dbReference>
<dbReference type="PRINTS" id="PR00503">
    <property type="entry name" value="BROMODOMAIN"/>
</dbReference>
<dbReference type="InterPro" id="IPR001487">
    <property type="entry name" value="Bromodomain"/>
</dbReference>
<dbReference type="PANTHER" id="PTHR23069:SF0">
    <property type="entry name" value="TAT-BINDING HOMOLOG 7"/>
    <property type="match status" value="1"/>
</dbReference>
<feature type="compositionally biased region" description="Basic and acidic residues" evidence="7">
    <location>
        <begin position="263"/>
        <end position="273"/>
    </location>
</feature>
<feature type="compositionally biased region" description="Basic residues" evidence="7">
    <location>
        <begin position="240"/>
        <end position="250"/>
    </location>
</feature>
<feature type="compositionally biased region" description="Basic and acidic residues" evidence="7">
    <location>
        <begin position="133"/>
        <end position="148"/>
    </location>
</feature>
<evidence type="ECO:0000256" key="6">
    <source>
        <dbReference type="SAM" id="Coils"/>
    </source>
</evidence>
<dbReference type="GO" id="GO:0045815">
    <property type="term" value="P:transcription initiation-coupled chromatin remodeling"/>
    <property type="evidence" value="ECO:0007669"/>
    <property type="project" value="TreeGrafter"/>
</dbReference>
<evidence type="ECO:0000256" key="3">
    <source>
        <dbReference type="ARBA" id="ARBA00022840"/>
    </source>
</evidence>